<evidence type="ECO:0000313" key="2">
    <source>
        <dbReference type="Proteomes" id="UP000023152"/>
    </source>
</evidence>
<proteinExistence type="predicted"/>
<accession>X6MMB0</accession>
<dbReference type="AlphaFoldDB" id="X6MMB0"/>
<sequence length="807" mass="92575">MPSLAELWKVIIENMESWPKTIQDVILEPSPKKTEWTVEIFLECLPKEWKQLKLAEHIGNCLSLQNDLATKNKYLEEMILYLLDEHVKRFHSNEEAEALKKIVDDKDISKAMKGGKGMGMSIVQQWLDDCLKFIKKSIDKMDQKSNDMMDDKKKKVQDECNLLGYFLPLLKDQIKSKSDEDHIKIELTCNLWYCMFSLLPNVNNEISSLLSAYIVKEKTKKQKGDEVNEQLVLCCLRNCFDFSSTFCDLIIRCCNGDAAWSLLWTELSLCPDYSIDSKWRNLERTNVDKVAEILLNMIKLLLPNDICQNWSPNSPPNLKQLCQLILKTSKDKWKEDKCVAYLIDLRTNFSTTEMINRVSQSLNWTPAVAAIVKKFMNDSIPNLKEHEQWLDEMLVTLAQHWSLQTGKYPDMPALAKTLVSLDCDRDKNGVGLFCHLLQQHGLEPSLASVLKHRLQHKNYVDCDSLWLKDFADFIATKESSSDTMDTVACIRGGYVLCQKKMKVILALIEEKCKRIGNASFSQSCSLFYDQFVNSENIIFDDWLDWIVMEWLPMMKIEKEYLQILQGYHAIRKGGKLEAEKEKNLLLGIGLQMTVIALSRVIPNASMFTATCLAVKSGAVDAIAVCNSLLPASFSPIITRVLQQIETPLSPSNQNNTCKHILQLLFNACFHTDPTFAEICTEHWLHDDDQKNDVPLPKDKGIPFARVMLDHVSKRYGIKKEQVHVLKSSMLPFHTFVQEIGAMLLSKQLELQQLPTSVSSFIRLSYLQTDIIKARTIIRLIELPGDNPNQKNDKSNQLYPILQLQKME</sequence>
<protein>
    <submittedName>
        <fullName evidence="1">Uncharacterized protein</fullName>
    </submittedName>
</protein>
<gene>
    <name evidence="1" type="ORF">RFI_22208</name>
</gene>
<reference evidence="1 2" key="1">
    <citation type="journal article" date="2013" name="Curr. Biol.">
        <title>The Genome of the Foraminiferan Reticulomyxa filosa.</title>
        <authorList>
            <person name="Glockner G."/>
            <person name="Hulsmann N."/>
            <person name="Schleicher M."/>
            <person name="Noegel A.A."/>
            <person name="Eichinger L."/>
            <person name="Gallinger C."/>
            <person name="Pawlowski J."/>
            <person name="Sierra R."/>
            <person name="Euteneuer U."/>
            <person name="Pillet L."/>
            <person name="Moustafa A."/>
            <person name="Platzer M."/>
            <person name="Groth M."/>
            <person name="Szafranski K."/>
            <person name="Schliwa M."/>
        </authorList>
    </citation>
    <scope>NUCLEOTIDE SEQUENCE [LARGE SCALE GENOMIC DNA]</scope>
</reference>
<keyword evidence="2" id="KW-1185">Reference proteome</keyword>
<dbReference type="Proteomes" id="UP000023152">
    <property type="component" value="Unassembled WGS sequence"/>
</dbReference>
<evidence type="ECO:0000313" key="1">
    <source>
        <dbReference type="EMBL" id="ETO15153.1"/>
    </source>
</evidence>
<dbReference type="EMBL" id="ASPP01019424">
    <property type="protein sequence ID" value="ETO15153.1"/>
    <property type="molecule type" value="Genomic_DNA"/>
</dbReference>
<organism evidence="1 2">
    <name type="scientific">Reticulomyxa filosa</name>
    <dbReference type="NCBI Taxonomy" id="46433"/>
    <lineage>
        <taxon>Eukaryota</taxon>
        <taxon>Sar</taxon>
        <taxon>Rhizaria</taxon>
        <taxon>Retaria</taxon>
        <taxon>Foraminifera</taxon>
        <taxon>Monothalamids</taxon>
        <taxon>Reticulomyxidae</taxon>
        <taxon>Reticulomyxa</taxon>
    </lineage>
</organism>
<name>X6MMB0_RETFI</name>
<comment type="caution">
    <text evidence="1">The sequence shown here is derived from an EMBL/GenBank/DDBJ whole genome shotgun (WGS) entry which is preliminary data.</text>
</comment>